<proteinExistence type="inferred from homology"/>
<organism evidence="12 13">
    <name type="scientific">Salisediminibacterium beveridgei</name>
    <dbReference type="NCBI Taxonomy" id="632773"/>
    <lineage>
        <taxon>Bacteria</taxon>
        <taxon>Bacillati</taxon>
        <taxon>Bacillota</taxon>
        <taxon>Bacilli</taxon>
        <taxon>Bacillales</taxon>
        <taxon>Bacillaceae</taxon>
        <taxon>Salisediminibacterium</taxon>
    </lineage>
</organism>
<evidence type="ECO:0000256" key="11">
    <source>
        <dbReference type="SAM" id="Phobius"/>
    </source>
</evidence>
<feature type="transmembrane region" description="Helical" evidence="11">
    <location>
        <begin position="93"/>
        <end position="119"/>
    </location>
</feature>
<evidence type="ECO:0000256" key="7">
    <source>
        <dbReference type="ARBA" id="ARBA00022989"/>
    </source>
</evidence>
<keyword evidence="8 11" id="KW-0472">Membrane</keyword>
<comment type="subcellular location">
    <subcellularLocation>
        <location evidence="1">Cell membrane</location>
        <topology evidence="1">Multi-pass membrane protein</topology>
    </subcellularLocation>
</comment>
<evidence type="ECO:0000313" key="13">
    <source>
        <dbReference type="Proteomes" id="UP000094463"/>
    </source>
</evidence>
<keyword evidence="5" id="KW-1003">Cell membrane</keyword>
<dbReference type="InterPro" id="IPR051327">
    <property type="entry name" value="MATE_MepA_subfamily"/>
</dbReference>
<name>A0A1D7QYU1_9BACI</name>
<feature type="transmembrane region" description="Helical" evidence="11">
    <location>
        <begin position="139"/>
        <end position="160"/>
    </location>
</feature>
<dbReference type="InterPro" id="IPR002528">
    <property type="entry name" value="MATE_fam"/>
</dbReference>
<feature type="transmembrane region" description="Helical" evidence="11">
    <location>
        <begin position="364"/>
        <end position="385"/>
    </location>
</feature>
<sequence length="474" mass="51504">MDQKEQSRKLGEEPIGKLLLRMSIPAIIGMLVMSLYNIVDTIFISYFVGVEGVAGVTFAFPLMIIMMAVAATLGIGGSSLISRRLGEGREKEANLVFGNILTIVLITGVLGVIAAFTVLEPTLRLFGATDGIMGYATEYIFPITLATVLFTFGFSTNAIIRSEGNARFAMITMIIPSVLNILLDPVFIVWLDMGVQGAAVATVISQAVTAIVTLGYFLRGHSSLVISKAFMTLQFRVVKEIFVIGMPAFARQVSASVMMVAINAMLIRYGGEFYVGVFGIVQRVSMFALMPMMGILQGMQPLIGYNYGAKQMARFRETIRLGLKVVTIFSAGVFVVMMIMPELLMRIFSQDPAVISAGSEGMRIVFAMAVLIGAQVVSGGIYQAIGHARPALILSLARQVLFLIPLVLILPPYIGVLGVWLAFPLADILAFSLSGYLLYRDRKLFFYGDPPEKPEDGSMTPFEEQEAGKSLQNS</sequence>
<evidence type="ECO:0000256" key="8">
    <source>
        <dbReference type="ARBA" id="ARBA00023136"/>
    </source>
</evidence>
<reference evidence="12 13" key="1">
    <citation type="submission" date="2015-08" db="EMBL/GenBank/DDBJ databases">
        <title>The complete genome sequence of Bacillus beveridgei MLTeJB.</title>
        <authorList>
            <person name="Hanson T.E."/>
            <person name="Mesa C."/>
            <person name="Basesman S.M."/>
            <person name="Oremland R.S."/>
        </authorList>
    </citation>
    <scope>NUCLEOTIDE SEQUENCE [LARGE SCALE GENOMIC DNA]</scope>
    <source>
        <strain evidence="12 13">MLTeJB</strain>
    </source>
</reference>
<evidence type="ECO:0000256" key="6">
    <source>
        <dbReference type="ARBA" id="ARBA00022692"/>
    </source>
</evidence>
<feature type="transmembrane region" description="Helical" evidence="11">
    <location>
        <begin position="167"/>
        <end position="191"/>
    </location>
</feature>
<dbReference type="GO" id="GO:0015297">
    <property type="term" value="F:antiporter activity"/>
    <property type="evidence" value="ECO:0007669"/>
    <property type="project" value="InterPro"/>
</dbReference>
<dbReference type="GO" id="GO:0042910">
    <property type="term" value="F:xenobiotic transmembrane transporter activity"/>
    <property type="evidence" value="ECO:0007669"/>
    <property type="project" value="InterPro"/>
</dbReference>
<dbReference type="KEGG" id="bbev:BBEV_2844"/>
<dbReference type="EMBL" id="CP012502">
    <property type="protein sequence ID" value="AOM84169.1"/>
    <property type="molecule type" value="Genomic_DNA"/>
</dbReference>
<dbReference type="InterPro" id="IPR045070">
    <property type="entry name" value="MATE_MepA-like"/>
</dbReference>
<evidence type="ECO:0000256" key="5">
    <source>
        <dbReference type="ARBA" id="ARBA00022475"/>
    </source>
</evidence>
<dbReference type="InterPro" id="IPR048279">
    <property type="entry name" value="MdtK-like"/>
</dbReference>
<evidence type="ECO:0000256" key="4">
    <source>
        <dbReference type="ARBA" id="ARBA00022448"/>
    </source>
</evidence>
<feature type="transmembrane region" description="Helical" evidence="11">
    <location>
        <begin position="197"/>
        <end position="218"/>
    </location>
</feature>
<gene>
    <name evidence="12" type="primary">mepA</name>
    <name evidence="12" type="ORF">BBEV_2844</name>
</gene>
<dbReference type="Proteomes" id="UP000094463">
    <property type="component" value="Chromosome"/>
</dbReference>
<keyword evidence="13" id="KW-1185">Reference proteome</keyword>
<dbReference type="NCBIfam" id="TIGR00797">
    <property type="entry name" value="matE"/>
    <property type="match status" value="1"/>
</dbReference>
<feature type="region of interest" description="Disordered" evidence="10">
    <location>
        <begin position="451"/>
        <end position="474"/>
    </location>
</feature>
<evidence type="ECO:0000313" key="12">
    <source>
        <dbReference type="EMBL" id="AOM84169.1"/>
    </source>
</evidence>
<feature type="transmembrane region" description="Helical" evidence="11">
    <location>
        <begin position="420"/>
        <end position="439"/>
    </location>
</feature>
<keyword evidence="4" id="KW-0813">Transport</keyword>
<dbReference type="Pfam" id="PF01554">
    <property type="entry name" value="MatE"/>
    <property type="match status" value="2"/>
</dbReference>
<dbReference type="OrthoDB" id="9811110at2"/>
<evidence type="ECO:0000256" key="9">
    <source>
        <dbReference type="ARBA" id="ARBA00023251"/>
    </source>
</evidence>
<evidence type="ECO:0000256" key="10">
    <source>
        <dbReference type="SAM" id="MobiDB-lite"/>
    </source>
</evidence>
<dbReference type="CDD" id="cd13143">
    <property type="entry name" value="MATE_MepA_like"/>
    <property type="match status" value="1"/>
</dbReference>
<keyword evidence="7 11" id="KW-1133">Transmembrane helix</keyword>
<dbReference type="AlphaFoldDB" id="A0A1D7QYU1"/>
<protein>
    <recommendedName>
        <fullName evidence="3">Multidrug export protein MepA</fullName>
    </recommendedName>
</protein>
<dbReference type="STRING" id="632773.BBEV_2844"/>
<feature type="transmembrane region" description="Helical" evidence="11">
    <location>
        <begin position="58"/>
        <end position="81"/>
    </location>
</feature>
<dbReference type="RefSeq" id="WP_069366073.1">
    <property type="nucleotide sequence ID" value="NZ_CP012502.1"/>
</dbReference>
<feature type="transmembrane region" description="Helical" evidence="11">
    <location>
        <begin position="241"/>
        <end position="267"/>
    </location>
</feature>
<evidence type="ECO:0000256" key="1">
    <source>
        <dbReference type="ARBA" id="ARBA00004651"/>
    </source>
</evidence>
<keyword evidence="9" id="KW-0046">Antibiotic resistance</keyword>
<feature type="transmembrane region" description="Helical" evidence="11">
    <location>
        <begin position="321"/>
        <end position="344"/>
    </location>
</feature>
<feature type="transmembrane region" description="Helical" evidence="11">
    <location>
        <begin position="392"/>
        <end position="414"/>
    </location>
</feature>
<keyword evidence="6 11" id="KW-0812">Transmembrane</keyword>
<dbReference type="PANTHER" id="PTHR43823:SF3">
    <property type="entry name" value="MULTIDRUG EXPORT PROTEIN MEPA"/>
    <property type="match status" value="1"/>
</dbReference>
<dbReference type="PATRIC" id="fig|632773.3.peg.2977"/>
<dbReference type="GO" id="GO:0005886">
    <property type="term" value="C:plasma membrane"/>
    <property type="evidence" value="ECO:0007669"/>
    <property type="project" value="UniProtKB-SubCell"/>
</dbReference>
<dbReference type="PANTHER" id="PTHR43823">
    <property type="entry name" value="SPORULATION PROTEIN YKVU"/>
    <property type="match status" value="1"/>
</dbReference>
<accession>A0A1D7QYU1</accession>
<comment type="similarity">
    <text evidence="2">Belongs to the multi antimicrobial extrusion (MATE) (TC 2.A.66.1) family. MepA subfamily.</text>
</comment>
<dbReference type="GO" id="GO:0046677">
    <property type="term" value="P:response to antibiotic"/>
    <property type="evidence" value="ECO:0007669"/>
    <property type="project" value="UniProtKB-KW"/>
</dbReference>
<dbReference type="PIRSF" id="PIRSF006603">
    <property type="entry name" value="DinF"/>
    <property type="match status" value="1"/>
</dbReference>
<evidence type="ECO:0000256" key="2">
    <source>
        <dbReference type="ARBA" id="ARBA00008417"/>
    </source>
</evidence>
<evidence type="ECO:0000256" key="3">
    <source>
        <dbReference type="ARBA" id="ARBA00022106"/>
    </source>
</evidence>